<gene>
    <name evidence="2" type="ORF">FF041_02955</name>
</gene>
<dbReference type="Proteomes" id="UP000419138">
    <property type="component" value="Unassembled WGS sequence"/>
</dbReference>
<evidence type="ECO:0000313" key="2">
    <source>
        <dbReference type="EMBL" id="MQS99194.1"/>
    </source>
</evidence>
<dbReference type="OrthoDB" id="3847058at2"/>
<feature type="signal peptide" evidence="1">
    <location>
        <begin position="1"/>
        <end position="27"/>
    </location>
</feature>
<comment type="caution">
    <text evidence="2">The sequence shown here is derived from an EMBL/GenBank/DDBJ whole genome shotgun (WGS) entry which is preliminary data.</text>
</comment>
<dbReference type="EMBL" id="VCLA01000023">
    <property type="protein sequence ID" value="MQS99194.1"/>
    <property type="molecule type" value="Genomic_DNA"/>
</dbReference>
<accession>A0A646KAF7</accession>
<keyword evidence="3" id="KW-1185">Reference proteome</keyword>
<name>A0A646KAF7_STRJU</name>
<evidence type="ECO:0000256" key="1">
    <source>
        <dbReference type="SAM" id="SignalP"/>
    </source>
</evidence>
<evidence type="ECO:0000313" key="3">
    <source>
        <dbReference type="Proteomes" id="UP000419138"/>
    </source>
</evidence>
<organism evidence="2 3">
    <name type="scientific">Streptomyces jumonjinensis</name>
    <dbReference type="NCBI Taxonomy" id="1945"/>
    <lineage>
        <taxon>Bacteria</taxon>
        <taxon>Bacillati</taxon>
        <taxon>Actinomycetota</taxon>
        <taxon>Actinomycetes</taxon>
        <taxon>Kitasatosporales</taxon>
        <taxon>Streptomycetaceae</taxon>
        <taxon>Streptomyces</taxon>
    </lineage>
</organism>
<dbReference type="AlphaFoldDB" id="A0A646KAF7"/>
<dbReference type="RefSeq" id="WP_153520893.1">
    <property type="nucleotide sequence ID" value="NZ_JBEPDZ010000036.1"/>
</dbReference>
<feature type="chain" id="PRO_5038526068" evidence="1">
    <location>
        <begin position="28"/>
        <end position="394"/>
    </location>
</feature>
<proteinExistence type="predicted"/>
<keyword evidence="1" id="KW-0732">Signal</keyword>
<sequence>MPKPTGFAARSILGAMLLLAFSTTPLAATPLAAAPLPPATAVDGALDIADLPRLPELLGTDVSGQEESSRIPFAQRYQAVHHGGIVRAANSSITCRAARSGSAAACSSVQQGAAGTNGDYDMHYIDEDDDPNTYNSSRAEIALPGNSTVTYARLYWGGNLRAGEQKPPEDNGRVLIAEQGGQYQQVLADTTIAHRDADGMDAFQASADITPLVRRAGSGLYTVAQINVAMGNSKAGTWGGWTLVVAYENSAEPLRQLSVWDGFEALDTSRTTHEITLPGLRIPARATGSAGIVSYDGDRGHQGDSVSVRTDTGEAFALRDAANPATDLMNSTISGPGRAITRQPAYPNTLGYDSDVFDIGPALASGGTGLTFRFTAEDPGYHLGALFVQADTRR</sequence>
<reference evidence="2 3" key="1">
    <citation type="submission" date="2019-05" db="EMBL/GenBank/DDBJ databases">
        <title>Comparative genomics and metabolomics analyses of clavulanic acid producing Streptomyces species provides insight into specialized metabolism and evolution of beta-lactam biosynthetic gene clusters.</title>
        <authorList>
            <person name="Moore M.A."/>
            <person name="Cruz-Morales P."/>
            <person name="Barona Gomez F."/>
            <person name="Kapil T."/>
        </authorList>
    </citation>
    <scope>NUCLEOTIDE SEQUENCE [LARGE SCALE GENOMIC DNA]</scope>
    <source>
        <strain evidence="2 3">NRRL 5741</strain>
    </source>
</reference>
<protein>
    <submittedName>
        <fullName evidence="2">DUF3344 domain-containing protein</fullName>
    </submittedName>
</protein>